<dbReference type="EMBL" id="WMQE01000014">
    <property type="protein sequence ID" value="MTK21284.1"/>
    <property type="molecule type" value="Genomic_DNA"/>
</dbReference>
<comment type="caution">
    <text evidence="11">The sequence shown here is derived from an EMBL/GenBank/DDBJ whole genome shotgun (WGS) entry which is preliminary data.</text>
</comment>
<feature type="domain" description="Single-stranded-DNA-specific exonuclease RecJ C-terminal" evidence="8">
    <location>
        <begin position="573"/>
        <end position="728"/>
    </location>
</feature>
<accession>A0A6G2CJI0</accession>
<evidence type="ECO:0000313" key="10">
    <source>
        <dbReference type="EMBL" id="MTK21284.1"/>
    </source>
</evidence>
<dbReference type="Pfam" id="PF02272">
    <property type="entry name" value="DHHA1"/>
    <property type="match status" value="1"/>
</dbReference>
<feature type="domain" description="RecJ OB" evidence="9">
    <location>
        <begin position="446"/>
        <end position="552"/>
    </location>
</feature>
<dbReference type="InterPro" id="IPR041122">
    <property type="entry name" value="RecJ_OB"/>
</dbReference>
<protein>
    <recommendedName>
        <fullName evidence="2">Single-stranded-DNA-specific exonuclease RecJ</fullName>
    </recommendedName>
</protein>
<evidence type="ECO:0000256" key="3">
    <source>
        <dbReference type="ARBA" id="ARBA00022722"/>
    </source>
</evidence>
<dbReference type="InterPro" id="IPR051673">
    <property type="entry name" value="SSDNA_exonuclease_RecJ"/>
</dbReference>
<evidence type="ECO:0000259" key="9">
    <source>
        <dbReference type="Pfam" id="PF17768"/>
    </source>
</evidence>
<keyword evidence="3" id="KW-0540">Nuclease</keyword>
<dbReference type="InterPro" id="IPR001667">
    <property type="entry name" value="DDH_dom"/>
</dbReference>
<dbReference type="EMBL" id="WMQV01000001">
    <property type="protein sequence ID" value="MTL93074.1"/>
    <property type="molecule type" value="Genomic_DNA"/>
</dbReference>
<organism evidence="11">
    <name type="scientific">Turicibacter sanguinis</name>
    <dbReference type="NCBI Taxonomy" id="154288"/>
    <lineage>
        <taxon>Bacteria</taxon>
        <taxon>Bacillati</taxon>
        <taxon>Bacillota</taxon>
        <taxon>Erysipelotrichia</taxon>
        <taxon>Erysipelotrichales</taxon>
        <taxon>Turicibacteraceae</taxon>
        <taxon>Turicibacter</taxon>
    </lineage>
</organism>
<sequence>MLKSNFLWQWSESIGELELDFNSNLRDEVKQLILNRHLASEKSIDTFLSGEGPLYDPFLFSDMKKSVDRINKAIENQEPILIYGDYDADGVTGTSILMRALRGLGAIVDYYIPNRFYEGYGPNEDAFMQAISDGYKLIITVDNGISGLLEADILPPYGVDLIITDHHQPKECHPNAFSIIHPELDSSYPFHQLSGAGVALKLAQALIGDGLSEEYFAIAALGTIGDVVPLIDENRYIVKRGLEAIRRTELCGLNALMNEAKIDKSEVDEVNVGFEICPRLNAPGRMDEAALAVELLISDDEMEAALIATQIESFNLERQKVTQKVLDQASTLMTPKQLEDKKVVLLYQPNWHEGILGIVAGRLSKLWQKAVFVLTDDHDGFVKGSARAVEGYHLFDLLNQNEDLIERFGGHALAAGITLAPENIQPLEDKLNADLRGIKIQPMQRVDLNLSLEKIDLELVEDLAVLAPYGEGNRPPVIGIEQVKVKNIKAIGNKLQHLKFTIYDEAHQLDAIAFNKADLMIYLTPDTLFDFIGEIKINEWNGNRTLQFHVMDVKCDEFQLLDLRNKQVYEQNREKLIHATLYSEVTETSEISTLIIDKIPSSKEQLWALIKEHPIQNIVLAPLPNHVTFAPREKFITVYKLVKQHSPIHLNDQMYSYFMRIGISKNELLFILQVFFEIELVIIKNGSVFSTDYQMKRDLSEAPTYQSQQSKLLMLEFFELTTWSELKNSFINAREEITHES</sequence>
<dbReference type="Pfam" id="PF01368">
    <property type="entry name" value="DHH"/>
    <property type="match status" value="1"/>
</dbReference>
<dbReference type="Gene3D" id="3.10.310.30">
    <property type="match status" value="1"/>
</dbReference>
<evidence type="ECO:0000259" key="8">
    <source>
        <dbReference type="Pfam" id="PF10141"/>
    </source>
</evidence>
<dbReference type="GO" id="GO:0006310">
    <property type="term" value="P:DNA recombination"/>
    <property type="evidence" value="ECO:0007669"/>
    <property type="project" value="InterPro"/>
</dbReference>
<dbReference type="GO" id="GO:0006281">
    <property type="term" value="P:DNA repair"/>
    <property type="evidence" value="ECO:0007669"/>
    <property type="project" value="InterPro"/>
</dbReference>
<gene>
    <name evidence="11" type="primary">recJ</name>
    <name evidence="11" type="ORF">GMA64_00850</name>
    <name evidence="10" type="ORF">GMA92_07610</name>
</gene>
<keyword evidence="4" id="KW-0378">Hydrolase</keyword>
<dbReference type="Pfam" id="PF10141">
    <property type="entry name" value="ssDNA-exonuc_C"/>
    <property type="match status" value="1"/>
</dbReference>
<reference evidence="11 12" key="1">
    <citation type="journal article" date="2019" name="Nat. Med.">
        <title>A library of human gut bacterial isolates paired with longitudinal multiomics data enables mechanistic microbiome research.</title>
        <authorList>
            <person name="Poyet M."/>
            <person name="Groussin M."/>
            <person name="Gibbons S.M."/>
            <person name="Avila-Pacheco J."/>
            <person name="Jiang X."/>
            <person name="Kearney S.M."/>
            <person name="Perrotta A.R."/>
            <person name="Berdy B."/>
            <person name="Zhao S."/>
            <person name="Lieberman T.D."/>
            <person name="Swanson P.K."/>
            <person name="Smith M."/>
            <person name="Roesemann S."/>
            <person name="Alexander J.E."/>
            <person name="Rich S.A."/>
            <person name="Livny J."/>
            <person name="Vlamakis H."/>
            <person name="Clish C."/>
            <person name="Bullock K."/>
            <person name="Deik A."/>
            <person name="Scott J."/>
            <person name="Pierce K.A."/>
            <person name="Xavier R.J."/>
            <person name="Alm E.J."/>
        </authorList>
    </citation>
    <scope>NUCLEOTIDE SEQUENCE</scope>
    <source>
        <strain evidence="11">BIOML-A179</strain>
        <strain evidence="10 12">BIOML-A198</strain>
    </source>
</reference>
<evidence type="ECO:0000256" key="2">
    <source>
        <dbReference type="ARBA" id="ARBA00019841"/>
    </source>
</evidence>
<dbReference type="Gene3D" id="3.90.1640.30">
    <property type="match status" value="1"/>
</dbReference>
<evidence type="ECO:0000313" key="12">
    <source>
        <dbReference type="Proteomes" id="UP000487649"/>
    </source>
</evidence>
<evidence type="ECO:0000256" key="4">
    <source>
        <dbReference type="ARBA" id="ARBA00022801"/>
    </source>
</evidence>
<evidence type="ECO:0000256" key="1">
    <source>
        <dbReference type="ARBA" id="ARBA00005915"/>
    </source>
</evidence>
<comment type="similarity">
    <text evidence="1">Belongs to the RecJ family.</text>
</comment>
<name>A0A6G2CJI0_9FIRM</name>
<evidence type="ECO:0000259" key="6">
    <source>
        <dbReference type="Pfam" id="PF01368"/>
    </source>
</evidence>
<dbReference type="InterPro" id="IPR018779">
    <property type="entry name" value="RecJ_C"/>
</dbReference>
<dbReference type="PANTHER" id="PTHR30255">
    <property type="entry name" value="SINGLE-STRANDED-DNA-SPECIFIC EXONUCLEASE RECJ"/>
    <property type="match status" value="1"/>
</dbReference>
<dbReference type="AlphaFoldDB" id="A0A6G2CJI0"/>
<dbReference type="RefSeq" id="WP_006784226.1">
    <property type="nucleotide sequence ID" value="NZ_CAUWFM010000017.1"/>
</dbReference>
<dbReference type="NCBIfam" id="TIGR00644">
    <property type="entry name" value="recJ"/>
    <property type="match status" value="1"/>
</dbReference>
<dbReference type="InterPro" id="IPR038763">
    <property type="entry name" value="DHH_sf"/>
</dbReference>
<evidence type="ECO:0000313" key="11">
    <source>
        <dbReference type="EMBL" id="MTL93074.1"/>
    </source>
</evidence>
<evidence type="ECO:0000256" key="5">
    <source>
        <dbReference type="ARBA" id="ARBA00022839"/>
    </source>
</evidence>
<dbReference type="GO" id="GO:0003676">
    <property type="term" value="F:nucleic acid binding"/>
    <property type="evidence" value="ECO:0007669"/>
    <property type="project" value="InterPro"/>
</dbReference>
<dbReference type="GO" id="GO:0008409">
    <property type="term" value="F:5'-3' exonuclease activity"/>
    <property type="evidence" value="ECO:0007669"/>
    <property type="project" value="InterPro"/>
</dbReference>
<feature type="domain" description="DHHA1" evidence="7">
    <location>
        <begin position="341"/>
        <end position="433"/>
    </location>
</feature>
<dbReference type="Proteomes" id="UP000487649">
    <property type="component" value="Unassembled WGS sequence"/>
</dbReference>
<dbReference type="InterPro" id="IPR004610">
    <property type="entry name" value="RecJ"/>
</dbReference>
<dbReference type="PANTHER" id="PTHR30255:SF2">
    <property type="entry name" value="SINGLE-STRANDED-DNA-SPECIFIC EXONUCLEASE RECJ"/>
    <property type="match status" value="1"/>
</dbReference>
<proteinExistence type="inferred from homology"/>
<dbReference type="SUPFAM" id="SSF64182">
    <property type="entry name" value="DHH phosphoesterases"/>
    <property type="match status" value="1"/>
</dbReference>
<evidence type="ECO:0000259" key="7">
    <source>
        <dbReference type="Pfam" id="PF02272"/>
    </source>
</evidence>
<dbReference type="InterPro" id="IPR003156">
    <property type="entry name" value="DHHA1_dom"/>
</dbReference>
<keyword evidence="5 11" id="KW-0269">Exonuclease</keyword>
<feature type="domain" description="DDH" evidence="6">
    <location>
        <begin position="80"/>
        <end position="223"/>
    </location>
</feature>
<dbReference type="Pfam" id="PF17768">
    <property type="entry name" value="RecJ_OB"/>
    <property type="match status" value="1"/>
</dbReference>